<gene>
    <name evidence="2" type="ORF">DEA37_0010785</name>
</gene>
<keyword evidence="3" id="KW-1185">Reference proteome</keyword>
<evidence type="ECO:0000256" key="1">
    <source>
        <dbReference type="SAM" id="SignalP"/>
    </source>
</evidence>
<sequence>MACRTLTVALFVALISLVSMPNIAALQRRCLFPPESGSC</sequence>
<reference evidence="2 3" key="1">
    <citation type="journal article" date="2019" name="Gigascience">
        <title>Whole-genome sequence of the oriental lung fluke Paragonimus westermani.</title>
        <authorList>
            <person name="Oey H."/>
            <person name="Zakrzewski M."/>
            <person name="Narain K."/>
            <person name="Devi K.R."/>
            <person name="Agatsuma T."/>
            <person name="Nawaratna S."/>
            <person name="Gobert G.N."/>
            <person name="Jones M.K."/>
            <person name="Ragan M.A."/>
            <person name="McManus D.P."/>
            <person name="Krause L."/>
        </authorList>
    </citation>
    <scope>NUCLEOTIDE SEQUENCE [LARGE SCALE GENOMIC DNA]</scope>
    <source>
        <strain evidence="2 3">IND2009</strain>
    </source>
</reference>
<organism evidence="2 3">
    <name type="scientific">Paragonimus westermani</name>
    <dbReference type="NCBI Taxonomy" id="34504"/>
    <lineage>
        <taxon>Eukaryota</taxon>
        <taxon>Metazoa</taxon>
        <taxon>Spiralia</taxon>
        <taxon>Lophotrochozoa</taxon>
        <taxon>Platyhelminthes</taxon>
        <taxon>Trematoda</taxon>
        <taxon>Digenea</taxon>
        <taxon>Plagiorchiida</taxon>
        <taxon>Troglotremata</taxon>
        <taxon>Troglotrematidae</taxon>
        <taxon>Paragonimus</taxon>
    </lineage>
</organism>
<proteinExistence type="predicted"/>
<accession>A0A5J4N2P3</accession>
<comment type="caution">
    <text evidence="2">The sequence shown here is derived from an EMBL/GenBank/DDBJ whole genome shotgun (WGS) entry which is preliminary data.</text>
</comment>
<feature type="non-terminal residue" evidence="2">
    <location>
        <position position="39"/>
    </location>
</feature>
<dbReference type="Proteomes" id="UP000324629">
    <property type="component" value="Unassembled WGS sequence"/>
</dbReference>
<name>A0A5J4N2P3_9TREM</name>
<dbReference type="AlphaFoldDB" id="A0A5J4N2P3"/>
<keyword evidence="1" id="KW-0732">Signal</keyword>
<feature type="signal peptide" evidence="1">
    <location>
        <begin position="1"/>
        <end position="25"/>
    </location>
</feature>
<evidence type="ECO:0000313" key="3">
    <source>
        <dbReference type="Proteomes" id="UP000324629"/>
    </source>
</evidence>
<evidence type="ECO:0000313" key="2">
    <source>
        <dbReference type="EMBL" id="KAA3669852.1"/>
    </source>
</evidence>
<dbReference type="EMBL" id="QNGE01022246">
    <property type="protein sequence ID" value="KAA3669852.1"/>
    <property type="molecule type" value="Genomic_DNA"/>
</dbReference>
<protein>
    <submittedName>
        <fullName evidence="2">Uncharacterized protein</fullName>
    </submittedName>
</protein>
<feature type="chain" id="PRO_5023846432" evidence="1">
    <location>
        <begin position="26"/>
        <end position="39"/>
    </location>
</feature>